<gene>
    <name evidence="2" type="ORF">F7725_024524</name>
</gene>
<organism evidence="2 3">
    <name type="scientific">Dissostichus mawsoni</name>
    <name type="common">Antarctic cod</name>
    <dbReference type="NCBI Taxonomy" id="36200"/>
    <lineage>
        <taxon>Eukaryota</taxon>
        <taxon>Metazoa</taxon>
        <taxon>Chordata</taxon>
        <taxon>Craniata</taxon>
        <taxon>Vertebrata</taxon>
        <taxon>Euteleostomi</taxon>
        <taxon>Actinopterygii</taxon>
        <taxon>Neopterygii</taxon>
        <taxon>Teleostei</taxon>
        <taxon>Neoteleostei</taxon>
        <taxon>Acanthomorphata</taxon>
        <taxon>Eupercaria</taxon>
        <taxon>Perciformes</taxon>
        <taxon>Notothenioidei</taxon>
        <taxon>Nototheniidae</taxon>
        <taxon>Dissostichus</taxon>
    </lineage>
</organism>
<reference evidence="2 3" key="1">
    <citation type="submission" date="2020-03" db="EMBL/GenBank/DDBJ databases">
        <title>Dissostichus mawsoni Genome sequencing and assembly.</title>
        <authorList>
            <person name="Park H."/>
        </authorList>
    </citation>
    <scope>NUCLEOTIDE SEQUENCE [LARGE SCALE GENOMIC DNA]</scope>
    <source>
        <strain evidence="2">DM0001</strain>
        <tissue evidence="2">Muscle</tissue>
    </source>
</reference>
<feature type="region of interest" description="Disordered" evidence="1">
    <location>
        <begin position="1"/>
        <end position="114"/>
    </location>
</feature>
<evidence type="ECO:0000313" key="2">
    <source>
        <dbReference type="EMBL" id="KAF3842573.1"/>
    </source>
</evidence>
<comment type="caution">
    <text evidence="2">The sequence shown here is derived from an EMBL/GenBank/DDBJ whole genome shotgun (WGS) entry which is preliminary data.</text>
</comment>
<evidence type="ECO:0000256" key="1">
    <source>
        <dbReference type="SAM" id="MobiDB-lite"/>
    </source>
</evidence>
<dbReference type="Proteomes" id="UP000518266">
    <property type="component" value="Unassembled WGS sequence"/>
</dbReference>
<feature type="compositionally biased region" description="Polar residues" evidence="1">
    <location>
        <begin position="49"/>
        <end position="75"/>
    </location>
</feature>
<evidence type="ECO:0000313" key="3">
    <source>
        <dbReference type="Proteomes" id="UP000518266"/>
    </source>
</evidence>
<proteinExistence type="predicted"/>
<sequence length="114" mass="12132">MESEESDTPMSEEEADEDAFGQVDKENQQPNDRPVNATPLKTPKRGRPSSANGSPAPTVTSRSPLNAQKRPSSGDGSPPNGAPSKRYTPSTGCTQGPNGTFSSEDKERTLQTLQ</sequence>
<protein>
    <submittedName>
        <fullName evidence="2">Uncharacterized protein</fullName>
    </submittedName>
</protein>
<feature type="compositionally biased region" description="Basic and acidic residues" evidence="1">
    <location>
        <begin position="103"/>
        <end position="114"/>
    </location>
</feature>
<feature type="compositionally biased region" description="Polar residues" evidence="1">
    <location>
        <begin position="87"/>
        <end position="102"/>
    </location>
</feature>
<dbReference type="EMBL" id="JAAKFY010000019">
    <property type="protein sequence ID" value="KAF3842573.1"/>
    <property type="molecule type" value="Genomic_DNA"/>
</dbReference>
<keyword evidence="3" id="KW-1185">Reference proteome</keyword>
<dbReference type="AlphaFoldDB" id="A0A7J5Y0I5"/>
<accession>A0A7J5Y0I5</accession>
<feature type="compositionally biased region" description="Acidic residues" evidence="1">
    <location>
        <begin position="1"/>
        <end position="19"/>
    </location>
</feature>
<name>A0A7J5Y0I5_DISMA</name>